<comment type="caution">
    <text evidence="5">The sequence shown here is derived from an EMBL/GenBank/DDBJ whole genome shotgun (WGS) entry which is preliminary data.</text>
</comment>
<feature type="chain" id="PRO_5036764058" evidence="3">
    <location>
        <begin position="23"/>
        <end position="649"/>
    </location>
</feature>
<dbReference type="SUPFAM" id="SSF53850">
    <property type="entry name" value="Periplasmic binding protein-like II"/>
    <property type="match status" value="1"/>
</dbReference>
<dbReference type="GO" id="GO:0015833">
    <property type="term" value="P:peptide transport"/>
    <property type="evidence" value="ECO:0007669"/>
    <property type="project" value="TreeGrafter"/>
</dbReference>
<dbReference type="Gene3D" id="3.40.190.10">
    <property type="entry name" value="Periplasmic binding protein-like II"/>
    <property type="match status" value="1"/>
</dbReference>
<feature type="domain" description="Solute-binding protein family 5" evidence="4">
    <location>
        <begin position="116"/>
        <end position="533"/>
    </location>
</feature>
<dbReference type="RefSeq" id="WP_167221599.1">
    <property type="nucleotide sequence ID" value="NZ_JAAQPH010000002.1"/>
</dbReference>
<dbReference type="Pfam" id="PF00496">
    <property type="entry name" value="SBP_bac_5"/>
    <property type="match status" value="1"/>
</dbReference>
<comment type="similarity">
    <text evidence="2">Belongs to the bacterial solute-binding protein 5 family.</text>
</comment>
<dbReference type="PANTHER" id="PTHR30290:SF62">
    <property type="entry name" value="OLIGOPEPTIDE ABC TRANSPORTER, PERIPLASMIC OLIGOPEPTIDE-BINDING PROTEIN"/>
    <property type="match status" value="1"/>
</dbReference>
<protein>
    <submittedName>
        <fullName evidence="5">ABC transporter substrate-binding protein</fullName>
    </submittedName>
</protein>
<reference evidence="5" key="1">
    <citation type="submission" date="2020-03" db="EMBL/GenBank/DDBJ databases">
        <title>Genome of Pelagibius litoralis DSM 21314T.</title>
        <authorList>
            <person name="Wang G."/>
        </authorList>
    </citation>
    <scope>NUCLEOTIDE SEQUENCE</scope>
    <source>
        <strain evidence="5">DSM 21314</strain>
    </source>
</reference>
<keyword evidence="3" id="KW-0732">Signal</keyword>
<proteinExistence type="inferred from homology"/>
<dbReference type="PANTHER" id="PTHR30290">
    <property type="entry name" value="PERIPLASMIC BINDING COMPONENT OF ABC TRANSPORTER"/>
    <property type="match status" value="1"/>
</dbReference>
<evidence type="ECO:0000313" key="6">
    <source>
        <dbReference type="Proteomes" id="UP000761264"/>
    </source>
</evidence>
<dbReference type="Proteomes" id="UP000761264">
    <property type="component" value="Unassembled WGS sequence"/>
</dbReference>
<evidence type="ECO:0000259" key="4">
    <source>
        <dbReference type="Pfam" id="PF00496"/>
    </source>
</evidence>
<organism evidence="5 6">
    <name type="scientific">Pelagibius litoralis</name>
    <dbReference type="NCBI Taxonomy" id="374515"/>
    <lineage>
        <taxon>Bacteria</taxon>
        <taxon>Pseudomonadati</taxon>
        <taxon>Pseudomonadota</taxon>
        <taxon>Alphaproteobacteria</taxon>
        <taxon>Rhodospirillales</taxon>
        <taxon>Rhodovibrionaceae</taxon>
        <taxon>Pelagibius</taxon>
    </lineage>
</organism>
<dbReference type="InterPro" id="IPR039424">
    <property type="entry name" value="SBP_5"/>
</dbReference>
<feature type="signal peptide" evidence="3">
    <location>
        <begin position="1"/>
        <end position="22"/>
    </location>
</feature>
<name>A0A967CAX6_9PROT</name>
<dbReference type="CDD" id="cd08500">
    <property type="entry name" value="PBP2_NikA_DppA_OppA_like_4"/>
    <property type="match status" value="1"/>
</dbReference>
<dbReference type="GO" id="GO:1904680">
    <property type="term" value="F:peptide transmembrane transporter activity"/>
    <property type="evidence" value="ECO:0007669"/>
    <property type="project" value="TreeGrafter"/>
</dbReference>
<accession>A0A967CAX6</accession>
<gene>
    <name evidence="5" type="ORF">HBA54_04050</name>
</gene>
<evidence type="ECO:0000313" key="5">
    <source>
        <dbReference type="EMBL" id="NIA67754.1"/>
    </source>
</evidence>
<comment type="subcellular location">
    <subcellularLocation>
        <location evidence="1">Periplasm</location>
    </subcellularLocation>
</comment>
<evidence type="ECO:0000256" key="3">
    <source>
        <dbReference type="SAM" id="SignalP"/>
    </source>
</evidence>
<keyword evidence="6" id="KW-1185">Reference proteome</keyword>
<evidence type="ECO:0000256" key="2">
    <source>
        <dbReference type="ARBA" id="ARBA00005695"/>
    </source>
</evidence>
<dbReference type="EMBL" id="JAAQPH010000002">
    <property type="protein sequence ID" value="NIA67754.1"/>
    <property type="molecule type" value="Genomic_DNA"/>
</dbReference>
<dbReference type="AlphaFoldDB" id="A0A967CAX6"/>
<evidence type="ECO:0000256" key="1">
    <source>
        <dbReference type="ARBA" id="ARBA00004418"/>
    </source>
</evidence>
<dbReference type="Gene3D" id="3.10.105.10">
    <property type="entry name" value="Dipeptide-binding Protein, Domain 3"/>
    <property type="match status" value="1"/>
</dbReference>
<dbReference type="InterPro" id="IPR000914">
    <property type="entry name" value="SBP_5_dom"/>
</dbReference>
<sequence>MYSGFRLGAMIVASFGFFTALAAAVSAEITVYQAPEAPKVQALKETPSLAPMVNAGQLPKVQDRLPQVPRVSVSGPKLSVGKHGGELRMLVTRDKDVRLLNVYGYARLVGYNEALEVEPDLLERLDVEDGRIFTLKLREGHRWSDGHPFTSEDFRYFWEDVANNEALNPAGPSQVLRVEGELPEVEFLDETTIRYTWSKPNPFLIPALAGARPLDLFVPAHYLKAFHPAHGVQAEIDKAVKAAGARNWAQLHNRIGNMYKATNPDLPTLQPWHNGVKPPSTRFVAERNPYYHRIDASGQQLPYADRFVLSVVGGALVPAKTSAGEADLQSRGLHFSDYTFLKAAEKRSGFDVRLWKTVRGSQLALYPNMNVNDPAWRKLNRDARFRRALSLAINRSEINQVIYYGLTLEGNNSVLPDSPLYKEEYRAAWADFDIKKANALLDEVGLTERNDSGIRLLPDGRPAEIIIETAGENTEEVDVLELISDSWKAVGVSLFTKPSQREVLRNRIFAGETMMAMWFGYENGIPTPYTSPEEFVPIHQQSYHWPKWGQYAETAGKAGEAVDMEKPERLMALYGDWLNAKSKEQKTAAWEEILEIHADEVYTIGLVAHVPQPVTVANSLRNVPEEGIYNWDPGAQFGIYRPERFWFDR</sequence>